<dbReference type="InterPro" id="IPR038479">
    <property type="entry name" value="Transthyretin-like_sf"/>
</dbReference>
<sequence length="155" mass="17823">LIFIASVNAVWKGVKVRGRVTCEKKVDGHPFTIKIEGAKIELWENDENERGAGEDDNIAGATTDYRGQFKVYGGQEDAYELGTFHDHAQRFYLKIFFPCKIVKKKCDKLDPEFAKYCEEKSGDELYPWSKRIDIPSHFYYTNAVSIKSLSSRLRT</sequence>
<dbReference type="AlphaFoldDB" id="A0AAV5U103"/>
<evidence type="ECO:0000313" key="5">
    <source>
        <dbReference type="EMBL" id="GMT00023.1"/>
    </source>
</evidence>
<dbReference type="GO" id="GO:0009986">
    <property type="term" value="C:cell surface"/>
    <property type="evidence" value="ECO:0007669"/>
    <property type="project" value="InterPro"/>
</dbReference>
<keyword evidence="6" id="KW-1185">Reference proteome</keyword>
<protein>
    <recommendedName>
        <fullName evidence="7">Transthyretin-like family protein</fullName>
    </recommendedName>
</protein>
<keyword evidence="4" id="KW-0732">Signal</keyword>
<feature type="non-terminal residue" evidence="5">
    <location>
        <position position="155"/>
    </location>
</feature>
<evidence type="ECO:0000313" key="6">
    <source>
        <dbReference type="Proteomes" id="UP001432027"/>
    </source>
</evidence>
<reference evidence="5" key="1">
    <citation type="submission" date="2023-10" db="EMBL/GenBank/DDBJ databases">
        <title>Genome assembly of Pristionchus species.</title>
        <authorList>
            <person name="Yoshida K."/>
            <person name="Sommer R.J."/>
        </authorList>
    </citation>
    <scope>NUCLEOTIDE SEQUENCE</scope>
    <source>
        <strain evidence="5">RS0144</strain>
    </source>
</reference>
<evidence type="ECO:0000256" key="2">
    <source>
        <dbReference type="ARBA" id="ARBA00010112"/>
    </source>
</evidence>
<dbReference type="Gene3D" id="2.60.40.3330">
    <property type="match status" value="1"/>
</dbReference>
<dbReference type="Pfam" id="PF01060">
    <property type="entry name" value="TTR-52"/>
    <property type="match status" value="1"/>
</dbReference>
<evidence type="ECO:0008006" key="7">
    <source>
        <dbReference type="Google" id="ProtNLM"/>
    </source>
</evidence>
<name>A0AAV5U103_9BILA</name>
<dbReference type="Proteomes" id="UP001432027">
    <property type="component" value="Unassembled WGS sequence"/>
</dbReference>
<comment type="caution">
    <text evidence="5">The sequence shown here is derived from an EMBL/GenBank/DDBJ whole genome shotgun (WGS) entry which is preliminary data.</text>
</comment>
<keyword evidence="3" id="KW-0964">Secreted</keyword>
<dbReference type="EMBL" id="BTSX01000005">
    <property type="protein sequence ID" value="GMT00023.1"/>
    <property type="molecule type" value="Genomic_DNA"/>
</dbReference>
<accession>A0AAV5U103</accession>
<proteinExistence type="inferred from homology"/>
<gene>
    <name evidence="5" type="ORF">PENTCL1PPCAC_22197</name>
</gene>
<dbReference type="GO" id="GO:0005576">
    <property type="term" value="C:extracellular region"/>
    <property type="evidence" value="ECO:0007669"/>
    <property type="project" value="UniProtKB-SubCell"/>
</dbReference>
<evidence type="ECO:0000256" key="3">
    <source>
        <dbReference type="ARBA" id="ARBA00022525"/>
    </source>
</evidence>
<comment type="similarity">
    <text evidence="2">Belongs to the nematode transthyretin-like family.</text>
</comment>
<feature type="non-terminal residue" evidence="5">
    <location>
        <position position="1"/>
    </location>
</feature>
<dbReference type="PANTHER" id="PTHR21700">
    <property type="entry name" value="TRANSTHYRETIN-LIKE FAMILY PROTEIN-RELATED"/>
    <property type="match status" value="1"/>
</dbReference>
<evidence type="ECO:0000256" key="1">
    <source>
        <dbReference type="ARBA" id="ARBA00004613"/>
    </source>
</evidence>
<comment type="subcellular location">
    <subcellularLocation>
        <location evidence="1">Secreted</location>
    </subcellularLocation>
</comment>
<evidence type="ECO:0000256" key="4">
    <source>
        <dbReference type="ARBA" id="ARBA00022729"/>
    </source>
</evidence>
<dbReference type="PANTHER" id="PTHR21700:SF3">
    <property type="entry name" value="TRANSTHYRETIN-LIKE PROTEIN 5"/>
    <property type="match status" value="1"/>
</dbReference>
<dbReference type="InterPro" id="IPR001534">
    <property type="entry name" value="Transthyretin-like"/>
</dbReference>
<organism evidence="5 6">
    <name type="scientific">Pristionchus entomophagus</name>
    <dbReference type="NCBI Taxonomy" id="358040"/>
    <lineage>
        <taxon>Eukaryota</taxon>
        <taxon>Metazoa</taxon>
        <taxon>Ecdysozoa</taxon>
        <taxon>Nematoda</taxon>
        <taxon>Chromadorea</taxon>
        <taxon>Rhabditida</taxon>
        <taxon>Rhabditina</taxon>
        <taxon>Diplogasteromorpha</taxon>
        <taxon>Diplogasteroidea</taxon>
        <taxon>Neodiplogasteridae</taxon>
        <taxon>Pristionchus</taxon>
    </lineage>
</organism>